<name>A0A9P6AAG7_PLEER</name>
<organism evidence="4 5">
    <name type="scientific">Pleurotus eryngii</name>
    <name type="common">Boletus of the steppes</name>
    <dbReference type="NCBI Taxonomy" id="5323"/>
    <lineage>
        <taxon>Eukaryota</taxon>
        <taxon>Fungi</taxon>
        <taxon>Dikarya</taxon>
        <taxon>Basidiomycota</taxon>
        <taxon>Agaricomycotina</taxon>
        <taxon>Agaricomycetes</taxon>
        <taxon>Agaricomycetidae</taxon>
        <taxon>Agaricales</taxon>
        <taxon>Pleurotineae</taxon>
        <taxon>Pleurotaceae</taxon>
        <taxon>Pleurotus</taxon>
    </lineage>
</organism>
<dbReference type="InterPro" id="IPR057567">
    <property type="entry name" value="TPR_TTI1_C"/>
</dbReference>
<evidence type="ECO:0000256" key="1">
    <source>
        <dbReference type="SAM" id="MobiDB-lite"/>
    </source>
</evidence>
<feature type="region of interest" description="Disordered" evidence="1">
    <location>
        <begin position="608"/>
        <end position="627"/>
    </location>
</feature>
<dbReference type="Pfam" id="PF24181">
    <property type="entry name" value="TPR_TTI1_C"/>
    <property type="match status" value="1"/>
</dbReference>
<evidence type="ECO:0000259" key="3">
    <source>
        <dbReference type="Pfam" id="PF24181"/>
    </source>
</evidence>
<evidence type="ECO:0000313" key="5">
    <source>
        <dbReference type="Proteomes" id="UP000807025"/>
    </source>
</evidence>
<feature type="domain" description="TTI1 C-terminal TPR" evidence="3">
    <location>
        <begin position="801"/>
        <end position="1089"/>
    </location>
</feature>
<comment type="caution">
    <text evidence="4">The sequence shown here is derived from an EMBL/GenBank/DDBJ whole genome shotgun (WGS) entry which is preliminary data.</text>
</comment>
<evidence type="ECO:0000259" key="2">
    <source>
        <dbReference type="Pfam" id="PF24173"/>
    </source>
</evidence>
<dbReference type="Pfam" id="PF24173">
    <property type="entry name" value="TPR_TTI1_N"/>
    <property type="match status" value="1"/>
</dbReference>
<dbReference type="Gene3D" id="1.25.10.10">
    <property type="entry name" value="Leucine-rich Repeat Variant"/>
    <property type="match status" value="1"/>
</dbReference>
<dbReference type="PANTHER" id="PTHR18460:SF3">
    <property type="entry name" value="TELO2-INTERACTING PROTEIN 1 HOMOLOG"/>
    <property type="match status" value="1"/>
</dbReference>
<gene>
    <name evidence="4" type="ORF">BDN71DRAFT_1437950</name>
</gene>
<dbReference type="InterPro" id="IPR057566">
    <property type="entry name" value="TPR_TTI1_N"/>
</dbReference>
<dbReference type="InterPro" id="IPR016024">
    <property type="entry name" value="ARM-type_fold"/>
</dbReference>
<sequence>MSASQKSSDPFRRLKAICVPLLNASLLTPSSIPQTLHLLKNLHDELRAVTASGDFIPPSLAGYVFFPLSSILRRNAPLAIPDQVMEKVLLNLSILIDAWWWSCDLGVWEQMVMLCGAVVSGMENRNRDEETKTAAARCLLVLLRERTAEEAIQRAYASTRSADRLLEFQQHARSPKLVPIIGQTLNALLDAAQSPHLALQDLCLQLLSLLIRIYAPDNLVPSVLPGVVSGMVKVALGVSRSTGRASGSAVSGALQVMSDIIAHAIGDEVCIAEGAIHPVTTLEELATLGQQTNPHQGVQDQPYMTARTPSWLRGTSSQVHIALNSLTSLVSHPTPSALLALVKFSATVLRNTPETLPQSSPLLLSFLLSLSNSDFESVATSAHVALVESLATQDKSRHHFTQILVQLTRDNLASLPRFIASQSEAKVAHAANTISAVCRLASSPNSPLATFGQIPRSIGKLLGPSGGIEKWGLTLLSVLEFVKPRVLESDVSVRHMLENDQKERISFTYVPLKYISSHDTYTALARMLNALGHTAGDECLFAIEWFANIGYNNTSSQAVAALWCACRLMEGLADMSLADNKVPDPVQQRHSKRLEKAARMLSKKFSGLWDKPSQEPEAETADGLQTHEESTPVEIIQGLVPLHRTLRLVREGSAKHDAPQSQPFIHQTCSLQIIAVAAGILRARFVPLLLYTLYPVLHSLTSPDPLVLSTAMSTLDFITMSTSYASPSNLLLSNFDYALDGVSRRLTKRWLDIDATKVLVLLVRLVGSDVVDKAGDIVEECFTRLDDYHGYDILVDGLVEVLGEVVKAIDGEEMTHSRAPRVAVQDPPNNSLDGLFHWLSHRNDPPGEEDDADYGPVPREAWGKFKGKETPQDTQEEENMKSPDKPDDSEDVPPTVAQTLTKQIVAHSLYFLTHGSPVIRARILDLLASSVPILPQSALLSSINTAWPFILNRLADSQPFVVGATAALIEALAIHAGTFMFRRIWDDIWPRFHKMLEQLNKADNTNALSRRGHGAVGTESAYSHSHRLYRALLRTMSAAMEGVDPQDSSIWQVLLSFRRFLHKQAHEELQTHARALYTAIGKINADAVWLVLRCTNAKLDPSMTFMYQPQWDINDNVEAILHHTALI</sequence>
<dbReference type="SUPFAM" id="SSF48371">
    <property type="entry name" value="ARM repeat"/>
    <property type="match status" value="1"/>
</dbReference>
<accession>A0A9P6AAG7</accession>
<proteinExistence type="predicted"/>
<reference evidence="4" key="1">
    <citation type="submission" date="2020-11" db="EMBL/GenBank/DDBJ databases">
        <authorList>
            <consortium name="DOE Joint Genome Institute"/>
            <person name="Ahrendt S."/>
            <person name="Riley R."/>
            <person name="Andreopoulos W."/>
            <person name="Labutti K."/>
            <person name="Pangilinan J."/>
            <person name="Ruiz-Duenas F.J."/>
            <person name="Barrasa J.M."/>
            <person name="Sanchez-Garcia M."/>
            <person name="Camarero S."/>
            <person name="Miyauchi S."/>
            <person name="Serrano A."/>
            <person name="Linde D."/>
            <person name="Babiker R."/>
            <person name="Drula E."/>
            <person name="Ayuso-Fernandez I."/>
            <person name="Pacheco R."/>
            <person name="Padilla G."/>
            <person name="Ferreira P."/>
            <person name="Barriuso J."/>
            <person name="Kellner H."/>
            <person name="Castanera R."/>
            <person name="Alfaro M."/>
            <person name="Ramirez L."/>
            <person name="Pisabarro A.G."/>
            <person name="Kuo A."/>
            <person name="Tritt A."/>
            <person name="Lipzen A."/>
            <person name="He G."/>
            <person name="Yan M."/>
            <person name="Ng V."/>
            <person name="Cullen D."/>
            <person name="Martin F."/>
            <person name="Rosso M.-N."/>
            <person name="Henrissat B."/>
            <person name="Hibbett D."/>
            <person name="Martinez A.T."/>
            <person name="Grigoriev I.V."/>
        </authorList>
    </citation>
    <scope>NUCLEOTIDE SEQUENCE</scope>
    <source>
        <strain evidence="4">ATCC 90797</strain>
    </source>
</reference>
<feature type="compositionally biased region" description="Basic and acidic residues" evidence="1">
    <location>
        <begin position="861"/>
        <end position="871"/>
    </location>
</feature>
<keyword evidence="5" id="KW-1185">Reference proteome</keyword>
<feature type="domain" description="TTI1 N-terminal TPR" evidence="2">
    <location>
        <begin position="11"/>
        <end position="374"/>
    </location>
</feature>
<dbReference type="OrthoDB" id="49511at2759"/>
<dbReference type="GO" id="GO:0005737">
    <property type="term" value="C:cytoplasm"/>
    <property type="evidence" value="ECO:0007669"/>
    <property type="project" value="TreeGrafter"/>
</dbReference>
<protein>
    <recommendedName>
        <fullName evidence="6">TEL2-interacting protein 1</fullName>
    </recommendedName>
</protein>
<feature type="region of interest" description="Disordered" evidence="1">
    <location>
        <begin position="834"/>
        <end position="894"/>
    </location>
</feature>
<dbReference type="InterPro" id="IPR011989">
    <property type="entry name" value="ARM-like"/>
</dbReference>
<dbReference type="InterPro" id="IPR052587">
    <property type="entry name" value="TELO2-interacting_protein_1"/>
</dbReference>
<dbReference type="AlphaFoldDB" id="A0A9P6AAG7"/>
<dbReference type="Proteomes" id="UP000807025">
    <property type="component" value="Unassembled WGS sequence"/>
</dbReference>
<evidence type="ECO:0008006" key="6">
    <source>
        <dbReference type="Google" id="ProtNLM"/>
    </source>
</evidence>
<dbReference type="EMBL" id="MU154521">
    <property type="protein sequence ID" value="KAF9502361.1"/>
    <property type="molecule type" value="Genomic_DNA"/>
</dbReference>
<dbReference type="InterPro" id="IPR049362">
    <property type="entry name" value="TTI1_rpt"/>
</dbReference>
<evidence type="ECO:0000313" key="4">
    <source>
        <dbReference type="EMBL" id="KAF9502361.1"/>
    </source>
</evidence>
<dbReference type="PANTHER" id="PTHR18460">
    <property type="entry name" value="TEL2 INTERACTING PROTEIN 1 TTI1 FAMILY MEMBER"/>
    <property type="match status" value="1"/>
</dbReference>
<dbReference type="Pfam" id="PF21547">
    <property type="entry name" value="TTI1"/>
    <property type="match status" value="1"/>
</dbReference>